<protein>
    <recommendedName>
        <fullName evidence="4">Prolipoprotein diacylglyceryl transferase</fullName>
    </recommendedName>
</protein>
<feature type="transmembrane region" description="Helical" evidence="1">
    <location>
        <begin position="163"/>
        <end position="180"/>
    </location>
</feature>
<feature type="transmembrane region" description="Helical" evidence="1">
    <location>
        <begin position="44"/>
        <end position="62"/>
    </location>
</feature>
<keyword evidence="1" id="KW-0812">Transmembrane</keyword>
<dbReference type="RefSeq" id="WP_191694955.1">
    <property type="nucleotide sequence ID" value="NZ_JACSQN010000009.1"/>
</dbReference>
<gene>
    <name evidence="2" type="ORF">H9649_11080</name>
</gene>
<feature type="transmembrane region" description="Helical" evidence="1">
    <location>
        <begin position="135"/>
        <end position="156"/>
    </location>
</feature>
<keyword evidence="1" id="KW-0472">Membrane</keyword>
<feature type="transmembrane region" description="Helical" evidence="1">
    <location>
        <begin position="186"/>
        <end position="205"/>
    </location>
</feature>
<feature type="transmembrane region" description="Helical" evidence="1">
    <location>
        <begin position="12"/>
        <end position="32"/>
    </location>
</feature>
<feature type="transmembrane region" description="Helical" evidence="1">
    <location>
        <begin position="107"/>
        <end position="129"/>
    </location>
</feature>
<accession>A0ABR8UAR6</accession>
<organism evidence="2 3">
    <name type="scientific">Sporosarcina quadrami</name>
    <dbReference type="NCBI Taxonomy" id="2762234"/>
    <lineage>
        <taxon>Bacteria</taxon>
        <taxon>Bacillati</taxon>
        <taxon>Bacillota</taxon>
        <taxon>Bacilli</taxon>
        <taxon>Bacillales</taxon>
        <taxon>Caryophanaceae</taxon>
        <taxon>Sporosarcina</taxon>
    </lineage>
</organism>
<dbReference type="EMBL" id="JACSQN010000009">
    <property type="protein sequence ID" value="MBD7985132.1"/>
    <property type="molecule type" value="Genomic_DNA"/>
</dbReference>
<name>A0ABR8UAR6_9BACL</name>
<feature type="transmembrane region" description="Helical" evidence="1">
    <location>
        <begin position="74"/>
        <end position="95"/>
    </location>
</feature>
<reference evidence="2 3" key="1">
    <citation type="submission" date="2020-08" db="EMBL/GenBank/DDBJ databases">
        <title>A Genomic Blueprint of the Chicken Gut Microbiome.</title>
        <authorList>
            <person name="Gilroy R."/>
            <person name="Ravi A."/>
            <person name="Getino M."/>
            <person name="Pursley I."/>
            <person name="Horton D.L."/>
            <person name="Alikhan N.-F."/>
            <person name="Baker D."/>
            <person name="Gharbi K."/>
            <person name="Hall N."/>
            <person name="Watson M."/>
            <person name="Adriaenssens E.M."/>
            <person name="Foster-Nyarko E."/>
            <person name="Jarju S."/>
            <person name="Secka A."/>
            <person name="Antonio M."/>
            <person name="Oren A."/>
            <person name="Chaudhuri R."/>
            <person name="La Ragione R.M."/>
            <person name="Hildebrand F."/>
            <person name="Pallen M.J."/>
        </authorList>
    </citation>
    <scope>NUCLEOTIDE SEQUENCE [LARGE SCALE GENOMIC DNA]</scope>
    <source>
        <strain evidence="2 3">Sa2YVA2</strain>
    </source>
</reference>
<evidence type="ECO:0000256" key="1">
    <source>
        <dbReference type="SAM" id="Phobius"/>
    </source>
</evidence>
<proteinExistence type="predicted"/>
<evidence type="ECO:0000313" key="2">
    <source>
        <dbReference type="EMBL" id="MBD7985132.1"/>
    </source>
</evidence>
<evidence type="ECO:0008006" key="4">
    <source>
        <dbReference type="Google" id="ProtNLM"/>
    </source>
</evidence>
<dbReference type="Proteomes" id="UP000626786">
    <property type="component" value="Unassembled WGS sequence"/>
</dbReference>
<keyword evidence="1" id="KW-1133">Transmembrane helix</keyword>
<evidence type="ECO:0000313" key="3">
    <source>
        <dbReference type="Proteomes" id="UP000626786"/>
    </source>
</evidence>
<keyword evidence="3" id="KW-1185">Reference proteome</keyword>
<comment type="caution">
    <text evidence="2">The sequence shown here is derived from an EMBL/GenBank/DDBJ whole genome shotgun (WGS) entry which is preliminary data.</text>
</comment>
<sequence>MPVTNYYHIFKITFPSTWIAIIVACLVAYIGIRMKYGKNHADRYGDSIFYLIIIWKLSVVLTDFKTVINAPISIVYFNGGLVGFCIGLAFVAFLTGRDYMKGKVDRGGVGVLFSGAVVALSLFQVMMVILNNGSIVVKLLTAGVFLATAIFVWLNALKNTDQLIQLALLVMAAHTFVAAVQPKGIFQPAHSVTLAICLFFIVMFMRKDKIVVGERGN</sequence>